<evidence type="ECO:0000256" key="1">
    <source>
        <dbReference type="ARBA" id="ARBA00023002"/>
    </source>
</evidence>
<evidence type="ECO:0000313" key="3">
    <source>
        <dbReference type="EMBL" id="MBD1322410.1"/>
    </source>
</evidence>
<organism evidence="3 4">
    <name type="scientific">Gordonia hankookensis</name>
    <dbReference type="NCBI Taxonomy" id="589403"/>
    <lineage>
        <taxon>Bacteria</taxon>
        <taxon>Bacillati</taxon>
        <taxon>Actinomycetota</taxon>
        <taxon>Actinomycetes</taxon>
        <taxon>Mycobacteriales</taxon>
        <taxon>Gordoniaceae</taxon>
        <taxon>Gordonia</taxon>
    </lineage>
</organism>
<dbReference type="EMBL" id="JACWMS010000006">
    <property type="protein sequence ID" value="MBD1322410.1"/>
    <property type="molecule type" value="Genomic_DNA"/>
</dbReference>
<feature type="domain" description="Pyridoxamine 5'-phosphate oxidase N-terminal" evidence="2">
    <location>
        <begin position="5"/>
        <end position="136"/>
    </location>
</feature>
<evidence type="ECO:0000259" key="2">
    <source>
        <dbReference type="Pfam" id="PF01243"/>
    </source>
</evidence>
<keyword evidence="1" id="KW-0560">Oxidoreductase</keyword>
<keyword evidence="4" id="KW-1185">Reference proteome</keyword>
<dbReference type="InterPro" id="IPR012349">
    <property type="entry name" value="Split_barrel_FMN-bd"/>
</dbReference>
<dbReference type="PANTHER" id="PTHR35176:SF2">
    <property type="entry name" value="F420H(2)-DEPENDENT REDUCTASE RV1155"/>
    <property type="match status" value="1"/>
</dbReference>
<dbReference type="RefSeq" id="WP_190268742.1">
    <property type="nucleotide sequence ID" value="NZ_BAABAD010000005.1"/>
</dbReference>
<dbReference type="InterPro" id="IPR011576">
    <property type="entry name" value="Pyridox_Oxase_N"/>
</dbReference>
<gene>
    <name evidence="3" type="ORF">IDF66_22760</name>
</gene>
<dbReference type="Gene3D" id="2.30.110.10">
    <property type="entry name" value="Electron Transport, Fmn-binding Protein, Chain A"/>
    <property type="match status" value="1"/>
</dbReference>
<evidence type="ECO:0000313" key="4">
    <source>
        <dbReference type="Proteomes" id="UP000602395"/>
    </source>
</evidence>
<name>A0ABR7WI90_9ACTN</name>
<accession>A0ABR7WI90</accession>
<dbReference type="NCBIfam" id="TIGR03668">
    <property type="entry name" value="Rv0121_F420"/>
    <property type="match status" value="1"/>
</dbReference>
<dbReference type="InterPro" id="IPR019967">
    <property type="entry name" value="F420-dep_enz_PPOX_Rv0121"/>
</dbReference>
<comment type="caution">
    <text evidence="3">The sequence shown here is derived from an EMBL/GenBank/DDBJ whole genome shotgun (WGS) entry which is preliminary data.</text>
</comment>
<dbReference type="Pfam" id="PF01243">
    <property type="entry name" value="PNPOx_N"/>
    <property type="match status" value="1"/>
</dbReference>
<dbReference type="Proteomes" id="UP000602395">
    <property type="component" value="Unassembled WGS sequence"/>
</dbReference>
<reference evidence="3 4" key="1">
    <citation type="submission" date="2020-09" db="EMBL/GenBank/DDBJ databases">
        <title>Novel species in genus Gordonia.</title>
        <authorList>
            <person name="Zhang G."/>
        </authorList>
    </citation>
    <scope>NUCLEOTIDE SEQUENCE [LARGE SCALE GENOMIC DNA]</scope>
    <source>
        <strain evidence="3 4">ON-33</strain>
    </source>
</reference>
<dbReference type="PANTHER" id="PTHR35176">
    <property type="entry name" value="HEME OXYGENASE HI_0854-RELATED"/>
    <property type="match status" value="1"/>
</dbReference>
<sequence length="153" mass="16558">MSSARERFGAARVARLATVGEAAEGTGADTSGSGATGTAPHLVPIVFALAPDADVVYSCVDHKPKRTRRLRRLANITANPAVSLLVDHYADDWTALWWVRVDGLADVVDADTATGVAAIDLLSEKYPQYRTRRPDGPVIVVRDLVWHEWAARP</sequence>
<proteinExistence type="predicted"/>
<protein>
    <submittedName>
        <fullName evidence="3">TIGR03668 family PPOX class F420-dependent oxidoreductase</fullName>
    </submittedName>
</protein>
<dbReference type="InterPro" id="IPR052019">
    <property type="entry name" value="F420H2_bilvrd_red/Heme_oxyg"/>
</dbReference>
<dbReference type="SUPFAM" id="SSF50475">
    <property type="entry name" value="FMN-binding split barrel"/>
    <property type="match status" value="1"/>
</dbReference>